<dbReference type="STRING" id="479431.Namu_5224"/>
<dbReference type="Pfam" id="PF07729">
    <property type="entry name" value="FCD"/>
    <property type="match status" value="1"/>
</dbReference>
<gene>
    <name evidence="5" type="ordered locus">Namu_5224</name>
</gene>
<reference evidence="6" key="1">
    <citation type="submission" date="2009-09" db="EMBL/GenBank/DDBJ databases">
        <title>The complete genome of Nakamurella multipartita DSM 44233.</title>
        <authorList>
            <consortium name="US DOE Joint Genome Institute (JGI-PGF)"/>
            <person name="Lucas S."/>
            <person name="Copeland A."/>
            <person name="Lapidus A."/>
            <person name="Glavina del Rio T."/>
            <person name="Dalin E."/>
            <person name="Tice H."/>
            <person name="Bruce D."/>
            <person name="Goodwin L."/>
            <person name="Pitluck S."/>
            <person name="Kyrpides N."/>
            <person name="Mavromatis K."/>
            <person name="Ivanova N."/>
            <person name="Ovchinnikova G."/>
            <person name="Sims D."/>
            <person name="Meincke L."/>
            <person name="Brettin T."/>
            <person name="Detter J.C."/>
            <person name="Han C."/>
            <person name="Larimer F."/>
            <person name="Land M."/>
            <person name="Hauser L."/>
            <person name="Markowitz V."/>
            <person name="Cheng J.-F."/>
            <person name="Hugenholtz P."/>
            <person name="Woyke T."/>
            <person name="Wu D."/>
            <person name="Klenk H.-P."/>
            <person name="Eisen J.A."/>
        </authorList>
    </citation>
    <scope>NUCLEOTIDE SEQUENCE [LARGE SCALE GENOMIC DNA]</scope>
    <source>
        <strain evidence="6">ATCC 700099 / DSM 44233 / CIP 104796 / JCM 9543 / NBRC 105858 / Y-104</strain>
    </source>
</reference>
<dbReference type="PANTHER" id="PTHR43537">
    <property type="entry name" value="TRANSCRIPTIONAL REGULATOR, GNTR FAMILY"/>
    <property type="match status" value="1"/>
</dbReference>
<dbReference type="GO" id="GO:0003677">
    <property type="term" value="F:DNA binding"/>
    <property type="evidence" value="ECO:0007669"/>
    <property type="project" value="UniProtKB-KW"/>
</dbReference>
<dbReference type="HOGENOM" id="CLU_017584_9_0_11"/>
<dbReference type="EMBL" id="CP001737">
    <property type="protein sequence ID" value="ACV81490.1"/>
    <property type="molecule type" value="Genomic_DNA"/>
</dbReference>
<dbReference type="InterPro" id="IPR011711">
    <property type="entry name" value="GntR_C"/>
</dbReference>
<proteinExistence type="predicted"/>
<dbReference type="PROSITE" id="PS50949">
    <property type="entry name" value="HTH_GNTR"/>
    <property type="match status" value="1"/>
</dbReference>
<protein>
    <submittedName>
        <fullName evidence="5">GntR domain protein</fullName>
    </submittedName>
</protein>
<dbReference type="PRINTS" id="PR00035">
    <property type="entry name" value="HTHGNTR"/>
</dbReference>
<dbReference type="InterPro" id="IPR036390">
    <property type="entry name" value="WH_DNA-bd_sf"/>
</dbReference>
<evidence type="ECO:0000313" key="6">
    <source>
        <dbReference type="Proteomes" id="UP000002218"/>
    </source>
</evidence>
<dbReference type="KEGG" id="nml:Namu_5224"/>
<keyword evidence="2" id="KW-0238">DNA-binding</keyword>
<accession>C8XC96</accession>
<sequence>MAAPAGWEPVQRVPTYELVLRRIEEQLINRTLRPGDRLPPERELATMLGASRPAVREALRVLQAQGVVRSAVGTGADSGTIVTQAPSGALTRLLRVHLAVASFPLSDVVESRVMFERFSALGAAKAMTPEVLARIEKPLLAMDEPDIERARFNELDTEFHVAIAEAGGNQFIADLTVAVRESIRSDILGTLEQAGDWPEIRDGLRADHHAIYQALATADGPGAADALERHIEGFYVRMKVGVSG</sequence>
<dbReference type="SMART" id="SM00895">
    <property type="entry name" value="FCD"/>
    <property type="match status" value="1"/>
</dbReference>
<dbReference type="GO" id="GO:0003700">
    <property type="term" value="F:DNA-binding transcription factor activity"/>
    <property type="evidence" value="ECO:0007669"/>
    <property type="project" value="InterPro"/>
</dbReference>
<name>C8XC96_NAKMY</name>
<keyword evidence="3" id="KW-0804">Transcription</keyword>
<evidence type="ECO:0000256" key="1">
    <source>
        <dbReference type="ARBA" id="ARBA00023015"/>
    </source>
</evidence>
<dbReference type="Gene3D" id="1.10.10.10">
    <property type="entry name" value="Winged helix-like DNA-binding domain superfamily/Winged helix DNA-binding domain"/>
    <property type="match status" value="1"/>
</dbReference>
<dbReference type="InterPro" id="IPR000524">
    <property type="entry name" value="Tscrpt_reg_HTH_GntR"/>
</dbReference>
<dbReference type="PANTHER" id="PTHR43537:SF5">
    <property type="entry name" value="UXU OPERON TRANSCRIPTIONAL REGULATOR"/>
    <property type="match status" value="1"/>
</dbReference>
<evidence type="ECO:0000259" key="4">
    <source>
        <dbReference type="PROSITE" id="PS50949"/>
    </source>
</evidence>
<evidence type="ECO:0000256" key="2">
    <source>
        <dbReference type="ARBA" id="ARBA00023125"/>
    </source>
</evidence>
<evidence type="ECO:0000313" key="5">
    <source>
        <dbReference type="EMBL" id="ACV81490.1"/>
    </source>
</evidence>
<dbReference type="Gene3D" id="1.20.120.530">
    <property type="entry name" value="GntR ligand-binding domain-like"/>
    <property type="match status" value="1"/>
</dbReference>
<organism evidence="5 6">
    <name type="scientific">Nakamurella multipartita (strain ATCC 700099 / DSM 44233 / CIP 104796 / JCM 9543 / NBRC 105858 / Y-104)</name>
    <name type="common">Microsphaera multipartita</name>
    <dbReference type="NCBI Taxonomy" id="479431"/>
    <lineage>
        <taxon>Bacteria</taxon>
        <taxon>Bacillati</taxon>
        <taxon>Actinomycetota</taxon>
        <taxon>Actinomycetes</taxon>
        <taxon>Nakamurellales</taxon>
        <taxon>Nakamurellaceae</taxon>
        <taxon>Nakamurella</taxon>
    </lineage>
</organism>
<dbReference type="Pfam" id="PF00392">
    <property type="entry name" value="GntR"/>
    <property type="match status" value="1"/>
</dbReference>
<dbReference type="InterPro" id="IPR036388">
    <property type="entry name" value="WH-like_DNA-bd_sf"/>
</dbReference>
<keyword evidence="6" id="KW-1185">Reference proteome</keyword>
<dbReference type="SMART" id="SM00345">
    <property type="entry name" value="HTH_GNTR"/>
    <property type="match status" value="1"/>
</dbReference>
<dbReference type="OrthoDB" id="3523737at2"/>
<dbReference type="InParanoid" id="C8XC96"/>
<dbReference type="SUPFAM" id="SSF46785">
    <property type="entry name" value="Winged helix' DNA-binding domain"/>
    <property type="match status" value="1"/>
</dbReference>
<dbReference type="Proteomes" id="UP000002218">
    <property type="component" value="Chromosome"/>
</dbReference>
<dbReference type="SUPFAM" id="SSF48008">
    <property type="entry name" value="GntR ligand-binding domain-like"/>
    <property type="match status" value="1"/>
</dbReference>
<dbReference type="InterPro" id="IPR008920">
    <property type="entry name" value="TF_FadR/GntR_C"/>
</dbReference>
<dbReference type="RefSeq" id="WP_015750296.1">
    <property type="nucleotide sequence ID" value="NC_013235.1"/>
</dbReference>
<dbReference type="eggNOG" id="COG2186">
    <property type="taxonomic scope" value="Bacteria"/>
</dbReference>
<dbReference type="CDD" id="cd07377">
    <property type="entry name" value="WHTH_GntR"/>
    <property type="match status" value="1"/>
</dbReference>
<dbReference type="AlphaFoldDB" id="C8XC96"/>
<keyword evidence="1" id="KW-0805">Transcription regulation</keyword>
<reference evidence="5 6" key="2">
    <citation type="journal article" date="2010" name="Stand. Genomic Sci.">
        <title>Complete genome sequence of Nakamurella multipartita type strain (Y-104).</title>
        <authorList>
            <person name="Tice H."/>
            <person name="Mayilraj S."/>
            <person name="Sims D."/>
            <person name="Lapidus A."/>
            <person name="Nolan M."/>
            <person name="Lucas S."/>
            <person name="Glavina Del Rio T."/>
            <person name="Copeland A."/>
            <person name="Cheng J.F."/>
            <person name="Meincke L."/>
            <person name="Bruce D."/>
            <person name="Goodwin L."/>
            <person name="Pitluck S."/>
            <person name="Ivanova N."/>
            <person name="Mavromatis K."/>
            <person name="Ovchinnikova G."/>
            <person name="Pati A."/>
            <person name="Chen A."/>
            <person name="Palaniappan K."/>
            <person name="Land M."/>
            <person name="Hauser L."/>
            <person name="Chang Y.J."/>
            <person name="Jeffries C.D."/>
            <person name="Detter J.C."/>
            <person name="Brettin T."/>
            <person name="Rohde M."/>
            <person name="Goker M."/>
            <person name="Bristow J."/>
            <person name="Eisen J.A."/>
            <person name="Markowitz V."/>
            <person name="Hugenholtz P."/>
            <person name="Kyrpides N.C."/>
            <person name="Klenk H.P."/>
            <person name="Chen F."/>
        </authorList>
    </citation>
    <scope>NUCLEOTIDE SEQUENCE [LARGE SCALE GENOMIC DNA]</scope>
    <source>
        <strain evidence="6">ATCC 700099 / DSM 44233 / CIP 104796 / JCM 9543 / NBRC 105858 / Y-104</strain>
    </source>
</reference>
<feature type="domain" description="HTH gntR-type" evidence="4">
    <location>
        <begin position="13"/>
        <end position="85"/>
    </location>
</feature>
<evidence type="ECO:0000256" key="3">
    <source>
        <dbReference type="ARBA" id="ARBA00023163"/>
    </source>
</evidence>